<reference evidence="2" key="2">
    <citation type="journal article" date="2015" name="Data Brief">
        <title>Shoot transcriptome of the giant reed, Arundo donax.</title>
        <authorList>
            <person name="Barrero R.A."/>
            <person name="Guerrero F.D."/>
            <person name="Moolhuijzen P."/>
            <person name="Goolsby J.A."/>
            <person name="Tidwell J."/>
            <person name="Bellgard S.E."/>
            <person name="Bellgard M.I."/>
        </authorList>
    </citation>
    <scope>NUCLEOTIDE SEQUENCE</scope>
    <source>
        <tissue evidence="2">Shoot tissue taken approximately 20 cm above the soil surface</tissue>
    </source>
</reference>
<dbReference type="AlphaFoldDB" id="A0A0A8ZY39"/>
<evidence type="ECO:0000256" key="1">
    <source>
        <dbReference type="SAM" id="MobiDB-lite"/>
    </source>
</evidence>
<dbReference type="EMBL" id="GBRH01256235">
    <property type="protein sequence ID" value="JAD41660.1"/>
    <property type="molecule type" value="Transcribed_RNA"/>
</dbReference>
<organism evidence="2">
    <name type="scientific">Arundo donax</name>
    <name type="common">Giant reed</name>
    <name type="synonym">Donax arundinaceus</name>
    <dbReference type="NCBI Taxonomy" id="35708"/>
    <lineage>
        <taxon>Eukaryota</taxon>
        <taxon>Viridiplantae</taxon>
        <taxon>Streptophyta</taxon>
        <taxon>Embryophyta</taxon>
        <taxon>Tracheophyta</taxon>
        <taxon>Spermatophyta</taxon>
        <taxon>Magnoliopsida</taxon>
        <taxon>Liliopsida</taxon>
        <taxon>Poales</taxon>
        <taxon>Poaceae</taxon>
        <taxon>PACMAD clade</taxon>
        <taxon>Arundinoideae</taxon>
        <taxon>Arundineae</taxon>
        <taxon>Arundo</taxon>
    </lineage>
</organism>
<feature type="region of interest" description="Disordered" evidence="1">
    <location>
        <begin position="1"/>
        <end position="32"/>
    </location>
</feature>
<evidence type="ECO:0000313" key="2">
    <source>
        <dbReference type="EMBL" id="JAD41660.1"/>
    </source>
</evidence>
<reference evidence="2" key="1">
    <citation type="submission" date="2014-09" db="EMBL/GenBank/DDBJ databases">
        <authorList>
            <person name="Magalhaes I.L.F."/>
            <person name="Oliveira U."/>
            <person name="Santos F.R."/>
            <person name="Vidigal T.H.D.A."/>
            <person name="Brescovit A.D."/>
            <person name="Santos A.J."/>
        </authorList>
    </citation>
    <scope>NUCLEOTIDE SEQUENCE</scope>
    <source>
        <tissue evidence="2">Shoot tissue taken approximately 20 cm above the soil surface</tissue>
    </source>
</reference>
<sequence>MLKASFDCANVHHSSTSKGNNRGTDRNSNAPCGLVWSVSSSNHFRQQT</sequence>
<protein>
    <submittedName>
        <fullName evidence="2">Uncharacterized protein</fullName>
    </submittedName>
</protein>
<proteinExistence type="predicted"/>
<accession>A0A0A8ZY39</accession>
<feature type="compositionally biased region" description="Polar residues" evidence="1">
    <location>
        <begin position="12"/>
        <end position="30"/>
    </location>
</feature>
<name>A0A0A8ZY39_ARUDO</name>